<feature type="compositionally biased region" description="Basic and acidic residues" evidence="1">
    <location>
        <begin position="64"/>
        <end position="78"/>
    </location>
</feature>
<dbReference type="AlphaFoldDB" id="A0A6J5TJE2"/>
<evidence type="ECO:0000313" key="3">
    <source>
        <dbReference type="Proteomes" id="UP000507222"/>
    </source>
</evidence>
<accession>A0A6J5TJE2</accession>
<dbReference type="EMBL" id="CAEKDK010000001">
    <property type="protein sequence ID" value="CAB4263884.1"/>
    <property type="molecule type" value="Genomic_DNA"/>
</dbReference>
<protein>
    <submittedName>
        <fullName evidence="2">Uncharacterized protein</fullName>
    </submittedName>
</protein>
<reference evidence="2 3" key="1">
    <citation type="submission" date="2020-05" db="EMBL/GenBank/DDBJ databases">
        <authorList>
            <person name="Campoy J."/>
            <person name="Schneeberger K."/>
            <person name="Spophaly S."/>
        </authorList>
    </citation>
    <scope>NUCLEOTIDE SEQUENCE [LARGE SCALE GENOMIC DNA]</scope>
    <source>
        <strain evidence="2">PruArmRojPasFocal</strain>
    </source>
</reference>
<sequence>MKHQEISISVEKWSSAGIQTRHNIASIRGMTPRSKGGRGGSREVVDTKIKEKASKRNKKVCKATKAEEESRKAGDKKKTEAIKDASAIRLLSLGHTNPWVSNPEIIWMQIYGIQYQPKNKYGYFTTCNTKLCKQGFTRIKSIDGQEGSIKCLQHSGLLPQFSNARRLPNMPTKSQQEIWESITRAKKLFRKECQVTQPCCEGDSSPNT</sequence>
<organism evidence="2 3">
    <name type="scientific">Prunus armeniaca</name>
    <name type="common">Apricot</name>
    <name type="synonym">Armeniaca vulgaris</name>
    <dbReference type="NCBI Taxonomy" id="36596"/>
    <lineage>
        <taxon>Eukaryota</taxon>
        <taxon>Viridiplantae</taxon>
        <taxon>Streptophyta</taxon>
        <taxon>Embryophyta</taxon>
        <taxon>Tracheophyta</taxon>
        <taxon>Spermatophyta</taxon>
        <taxon>Magnoliopsida</taxon>
        <taxon>eudicotyledons</taxon>
        <taxon>Gunneridae</taxon>
        <taxon>Pentapetalae</taxon>
        <taxon>rosids</taxon>
        <taxon>fabids</taxon>
        <taxon>Rosales</taxon>
        <taxon>Rosaceae</taxon>
        <taxon>Amygdaloideae</taxon>
        <taxon>Amygdaleae</taxon>
        <taxon>Prunus</taxon>
    </lineage>
</organism>
<dbReference type="Proteomes" id="UP000507222">
    <property type="component" value="Unassembled WGS sequence"/>
</dbReference>
<evidence type="ECO:0000313" key="2">
    <source>
        <dbReference type="EMBL" id="CAB4263884.1"/>
    </source>
</evidence>
<name>A0A6J5TJE2_PRUAR</name>
<evidence type="ECO:0000256" key="1">
    <source>
        <dbReference type="SAM" id="MobiDB-lite"/>
    </source>
</evidence>
<feature type="region of interest" description="Disordered" evidence="1">
    <location>
        <begin position="29"/>
        <end position="78"/>
    </location>
</feature>
<feature type="compositionally biased region" description="Basic and acidic residues" evidence="1">
    <location>
        <begin position="40"/>
        <end position="54"/>
    </location>
</feature>
<proteinExistence type="predicted"/>
<gene>
    <name evidence="2" type="ORF">CURHAP_LOCUS5217</name>
</gene>